<dbReference type="InterPro" id="IPR047115">
    <property type="entry name" value="ARSB"/>
</dbReference>
<keyword evidence="10" id="KW-1185">Reference proteome</keyword>
<feature type="compositionally biased region" description="Basic residues" evidence="7">
    <location>
        <begin position="563"/>
        <end position="577"/>
    </location>
</feature>
<feature type="compositionally biased region" description="Basic and acidic residues" evidence="7">
    <location>
        <begin position="550"/>
        <end position="562"/>
    </location>
</feature>
<feature type="domain" description="Sulfatase N-terminal" evidence="8">
    <location>
        <begin position="11"/>
        <end position="259"/>
    </location>
</feature>
<dbReference type="SUPFAM" id="SSF53649">
    <property type="entry name" value="Alkaline phosphatase-like"/>
    <property type="match status" value="1"/>
</dbReference>
<dbReference type="Gene3D" id="3.30.1120.10">
    <property type="match status" value="1"/>
</dbReference>
<dbReference type="AlphaFoldDB" id="A0AAN8XE55"/>
<dbReference type="PROSITE" id="PS00149">
    <property type="entry name" value="SULFATASE_2"/>
    <property type="match status" value="1"/>
</dbReference>
<organism evidence="9 10">
    <name type="scientific">Halocaridina rubra</name>
    <name type="common">Hawaiian red shrimp</name>
    <dbReference type="NCBI Taxonomy" id="373956"/>
    <lineage>
        <taxon>Eukaryota</taxon>
        <taxon>Metazoa</taxon>
        <taxon>Ecdysozoa</taxon>
        <taxon>Arthropoda</taxon>
        <taxon>Crustacea</taxon>
        <taxon>Multicrustacea</taxon>
        <taxon>Malacostraca</taxon>
        <taxon>Eumalacostraca</taxon>
        <taxon>Eucarida</taxon>
        <taxon>Decapoda</taxon>
        <taxon>Pleocyemata</taxon>
        <taxon>Caridea</taxon>
        <taxon>Atyoidea</taxon>
        <taxon>Atyidae</taxon>
        <taxon>Halocaridina</taxon>
    </lineage>
</organism>
<evidence type="ECO:0000256" key="3">
    <source>
        <dbReference type="ARBA" id="ARBA00022723"/>
    </source>
</evidence>
<comment type="cofactor">
    <cofactor evidence="1">
        <name>Ca(2+)</name>
        <dbReference type="ChEBI" id="CHEBI:29108"/>
    </cofactor>
</comment>
<sequence>KGTLDPLEPRGLPLNIRILPQPLKKLGYTTHAIGKWHLGFCNWRYTPTKRGFDTFYGFYTGAEDYYTHSRNDKPLKNRGRGRKISGKNTSLDLRNNTKPDHTKDGVYSTYVFASAAEEVIRSRNPKRPMFLYLPFQSVHAPLQVPKNYTRVYRKVKNYYRRNYLAMVLAMDDAVGRVVDALKATGHYKNSIIIFTTDNGGSVRMGASNYPLRGGKANLLEGGTRGPAFIHSPLLPNPGTVSNQLFHVTDWFNTILALAGGKAPSFTDGMDQWYALAGLSEPPRTKLIYNIDATNKFKAAIRFNEMKLAVGHVGKKYWAPYYPVRLRQGKPRSYLLPESYDNMTEINEYSSSASNFPLSFTSGNVSFENNEDFLESEVLLKQGANEVLFEDVDGAYFDGKLDDIYHQGSKTGGFPEGNYSYTSNDNSDDEFVSYTNNINEIWNLNHRSPRLRDPFIAAFGRKPSRGVSSKPNRKKTKIKNKRPLKIPIKNSSKLKNKENNYKPNKNKLKHKNKKQRKKQQHRPGKPNTKNKNKNENKKNKDKPKNKNKNKNKPDKTKDKDKNKIKPQMIKKKKNKRPSCKGCEVTNRLKASGHSRWRRIKRHRKLSWDRKVLRKLDRFLNRKTKISLYNITADPGESRDLSKENVVTVQLIMNYLAYQLYRYVPSKAKRELQRGHPQNFNGVWTPGWCNAK</sequence>
<evidence type="ECO:0000313" key="9">
    <source>
        <dbReference type="EMBL" id="KAK7077474.1"/>
    </source>
</evidence>
<keyword evidence="4 9" id="KW-0378">Hydrolase</keyword>
<dbReference type="Proteomes" id="UP001381693">
    <property type="component" value="Unassembled WGS sequence"/>
</dbReference>
<feature type="region of interest" description="Disordered" evidence="7">
    <location>
        <begin position="460"/>
        <end position="580"/>
    </location>
</feature>
<dbReference type="GO" id="GO:0008484">
    <property type="term" value="F:sulfuric ester hydrolase activity"/>
    <property type="evidence" value="ECO:0007669"/>
    <property type="project" value="InterPro"/>
</dbReference>
<proteinExistence type="inferred from homology"/>
<dbReference type="InterPro" id="IPR000917">
    <property type="entry name" value="Sulfatase_N"/>
</dbReference>
<dbReference type="EMBL" id="JAXCGZ010008734">
    <property type="protein sequence ID" value="KAK7077474.1"/>
    <property type="molecule type" value="Genomic_DNA"/>
</dbReference>
<dbReference type="Gene3D" id="3.40.720.10">
    <property type="entry name" value="Alkaline Phosphatase, subunit A"/>
    <property type="match status" value="1"/>
</dbReference>
<dbReference type="InterPro" id="IPR024607">
    <property type="entry name" value="Sulfatase_CS"/>
</dbReference>
<name>A0AAN8XE55_HALRR</name>
<dbReference type="Pfam" id="PF00884">
    <property type="entry name" value="Sulfatase"/>
    <property type="match status" value="1"/>
</dbReference>
<dbReference type="CDD" id="cd16029">
    <property type="entry name" value="4-S"/>
    <property type="match status" value="1"/>
</dbReference>
<evidence type="ECO:0000256" key="4">
    <source>
        <dbReference type="ARBA" id="ARBA00022801"/>
    </source>
</evidence>
<evidence type="ECO:0000256" key="2">
    <source>
        <dbReference type="ARBA" id="ARBA00008779"/>
    </source>
</evidence>
<feature type="compositionally biased region" description="Basic residues" evidence="7">
    <location>
        <begin position="76"/>
        <end position="85"/>
    </location>
</feature>
<accession>A0AAN8XE55</accession>
<reference evidence="9 10" key="1">
    <citation type="submission" date="2023-11" db="EMBL/GenBank/DDBJ databases">
        <title>Halocaridina rubra genome assembly.</title>
        <authorList>
            <person name="Smith C."/>
        </authorList>
    </citation>
    <scope>NUCLEOTIDE SEQUENCE [LARGE SCALE GENOMIC DNA]</scope>
    <source>
        <strain evidence="9">EP-1</strain>
        <tissue evidence="9">Whole</tissue>
    </source>
</reference>
<comment type="similarity">
    <text evidence="2">Belongs to the sulfatase family.</text>
</comment>
<comment type="caution">
    <text evidence="9">The sequence shown here is derived from an EMBL/GenBank/DDBJ whole genome shotgun (WGS) entry which is preliminary data.</text>
</comment>
<gene>
    <name evidence="9" type="primary">sul-3</name>
    <name evidence="9" type="ORF">SK128_027423</name>
</gene>
<keyword evidence="6" id="KW-0325">Glycoprotein</keyword>
<keyword evidence="5" id="KW-0106">Calcium</keyword>
<evidence type="ECO:0000313" key="10">
    <source>
        <dbReference type="Proteomes" id="UP001381693"/>
    </source>
</evidence>
<dbReference type="GO" id="GO:0046872">
    <property type="term" value="F:metal ion binding"/>
    <property type="evidence" value="ECO:0007669"/>
    <property type="project" value="UniProtKB-KW"/>
</dbReference>
<feature type="compositionally biased region" description="Basic residues" evidence="7">
    <location>
        <begin position="503"/>
        <end position="530"/>
    </location>
</feature>
<dbReference type="PANTHER" id="PTHR10342">
    <property type="entry name" value="ARYLSULFATASE"/>
    <property type="match status" value="1"/>
</dbReference>
<feature type="compositionally biased region" description="Basic residues" evidence="7">
    <location>
        <begin position="470"/>
        <end position="483"/>
    </location>
</feature>
<keyword evidence="3" id="KW-0479">Metal-binding</keyword>
<protein>
    <submittedName>
        <fullName evidence="9">Sulfuric ester hydrolase activity protein</fullName>
    </submittedName>
</protein>
<evidence type="ECO:0000256" key="5">
    <source>
        <dbReference type="ARBA" id="ARBA00022837"/>
    </source>
</evidence>
<feature type="compositionally biased region" description="Basic and acidic residues" evidence="7">
    <location>
        <begin position="531"/>
        <end position="543"/>
    </location>
</feature>
<evidence type="ECO:0000256" key="6">
    <source>
        <dbReference type="ARBA" id="ARBA00023180"/>
    </source>
</evidence>
<feature type="non-terminal residue" evidence="9">
    <location>
        <position position="1"/>
    </location>
</feature>
<evidence type="ECO:0000256" key="7">
    <source>
        <dbReference type="SAM" id="MobiDB-lite"/>
    </source>
</evidence>
<feature type="region of interest" description="Disordered" evidence="7">
    <location>
        <begin position="69"/>
        <end position="98"/>
    </location>
</feature>
<dbReference type="PANTHER" id="PTHR10342:SF274">
    <property type="entry name" value="ARYLSULFATASE B"/>
    <property type="match status" value="1"/>
</dbReference>
<dbReference type="InterPro" id="IPR017850">
    <property type="entry name" value="Alkaline_phosphatase_core_sf"/>
</dbReference>
<evidence type="ECO:0000256" key="1">
    <source>
        <dbReference type="ARBA" id="ARBA00001913"/>
    </source>
</evidence>
<evidence type="ECO:0000259" key="8">
    <source>
        <dbReference type="Pfam" id="PF00884"/>
    </source>
</evidence>